<name>A0A073K2Q7_9BACI</name>
<dbReference type="InterPro" id="IPR037171">
    <property type="entry name" value="NagB/RpiA_transferase-like"/>
</dbReference>
<protein>
    <recommendedName>
        <fullName evidence="1">LUD domain-containing protein</fullName>
    </recommendedName>
</protein>
<dbReference type="RefSeq" id="WP_034637184.1">
    <property type="nucleotide sequence ID" value="NZ_CBCSJC010000010.1"/>
</dbReference>
<dbReference type="OrthoDB" id="9794157at2"/>
<gene>
    <name evidence="2" type="ORF">BAMA_15165</name>
</gene>
<dbReference type="Proteomes" id="UP000027822">
    <property type="component" value="Unassembled WGS sequence"/>
</dbReference>
<evidence type="ECO:0000259" key="1">
    <source>
        <dbReference type="Pfam" id="PF02589"/>
    </source>
</evidence>
<dbReference type="PANTHER" id="PTHR43682">
    <property type="entry name" value="LACTATE UTILIZATION PROTEIN C"/>
    <property type="match status" value="1"/>
</dbReference>
<organism evidence="2 3">
    <name type="scientific">Bacillus manliponensis</name>
    <dbReference type="NCBI Taxonomy" id="574376"/>
    <lineage>
        <taxon>Bacteria</taxon>
        <taxon>Bacillati</taxon>
        <taxon>Bacillota</taxon>
        <taxon>Bacilli</taxon>
        <taxon>Bacillales</taxon>
        <taxon>Bacillaceae</taxon>
        <taxon>Bacillus</taxon>
        <taxon>Bacillus cereus group</taxon>
    </lineage>
</organism>
<dbReference type="PANTHER" id="PTHR43682:SF1">
    <property type="entry name" value="LACTATE UTILIZATION PROTEIN C"/>
    <property type="match status" value="1"/>
</dbReference>
<feature type="domain" description="LUD" evidence="1">
    <location>
        <begin position="49"/>
        <end position="228"/>
    </location>
</feature>
<sequence>MVLNAEEQFLQNIAQKLGRKRRSNVTPPTWNTNTLQHYEVECSHEQLVQQFIWNLNELHTEVSHIYESEMGEALHYAIRKFGVQSAVLWDDERLERLEVRQHLTNNLVTHRVWSAKGDEQELRKYAAKVDMGITYAEMGLAETGTVVLWNGGGRGRLVSVLPPVYVVILSERTIYRRLTEGVAAVHKEVSNGLPACINFITGPSRTGDIEMELAFGVHGPGKVHVILLKG</sequence>
<dbReference type="InterPro" id="IPR003741">
    <property type="entry name" value="LUD_dom"/>
</dbReference>
<dbReference type="eggNOG" id="COG1556">
    <property type="taxonomic scope" value="Bacteria"/>
</dbReference>
<dbReference type="STRING" id="574376.BAMA_15165"/>
<evidence type="ECO:0000313" key="3">
    <source>
        <dbReference type="Proteomes" id="UP000027822"/>
    </source>
</evidence>
<reference evidence="2 3" key="1">
    <citation type="submission" date="2014-06" db="EMBL/GenBank/DDBJ databases">
        <title>Draft genome sequence of Bacillus manliponensis JCM 15802 (MCCC 1A00708).</title>
        <authorList>
            <person name="Lai Q."/>
            <person name="Liu Y."/>
            <person name="Shao Z."/>
        </authorList>
    </citation>
    <scope>NUCLEOTIDE SEQUENCE [LARGE SCALE GENOMIC DNA]</scope>
    <source>
        <strain evidence="2 3">JCM 15802</strain>
    </source>
</reference>
<dbReference type="SUPFAM" id="SSF100950">
    <property type="entry name" value="NagB/RpiA/CoA transferase-like"/>
    <property type="match status" value="1"/>
</dbReference>
<evidence type="ECO:0000313" key="2">
    <source>
        <dbReference type="EMBL" id="KEK20742.1"/>
    </source>
</evidence>
<accession>A0A073K2Q7</accession>
<dbReference type="Gene3D" id="3.40.50.10420">
    <property type="entry name" value="NagB/RpiA/CoA transferase-like"/>
    <property type="match status" value="1"/>
</dbReference>
<dbReference type="InterPro" id="IPR024185">
    <property type="entry name" value="FTHF_cligase-like_sf"/>
</dbReference>
<dbReference type="Pfam" id="PF02589">
    <property type="entry name" value="LUD_dom"/>
    <property type="match status" value="1"/>
</dbReference>
<comment type="caution">
    <text evidence="2">The sequence shown here is derived from an EMBL/GenBank/DDBJ whole genome shotgun (WGS) entry which is preliminary data.</text>
</comment>
<dbReference type="EMBL" id="JOTN01000003">
    <property type="protein sequence ID" value="KEK20742.1"/>
    <property type="molecule type" value="Genomic_DNA"/>
</dbReference>
<proteinExistence type="predicted"/>
<dbReference type="AlphaFoldDB" id="A0A073K2Q7"/>
<keyword evidence="3" id="KW-1185">Reference proteome</keyword>